<dbReference type="Proteomes" id="UP000824130">
    <property type="component" value="Unassembled WGS sequence"/>
</dbReference>
<evidence type="ECO:0000256" key="3">
    <source>
        <dbReference type="ARBA" id="ARBA00022833"/>
    </source>
</evidence>
<keyword evidence="3" id="KW-0862">Zinc</keyword>
<dbReference type="SUPFAM" id="SSF143555">
    <property type="entry name" value="FwdE-like"/>
    <property type="match status" value="1"/>
</dbReference>
<reference evidence="6" key="1">
    <citation type="submission" date="2020-10" db="EMBL/GenBank/DDBJ databases">
        <authorList>
            <person name="Gilroy R."/>
        </authorList>
    </citation>
    <scope>NUCLEOTIDE SEQUENCE</scope>
    <source>
        <strain evidence="6">ChiSjej4B22-8349</strain>
    </source>
</reference>
<gene>
    <name evidence="6" type="ORF">IAD25_01975</name>
</gene>
<dbReference type="PIRSF" id="PIRSF006578">
    <property type="entry name" value="FwdE"/>
    <property type="match status" value="1"/>
</dbReference>
<dbReference type="EMBL" id="DVOB01000044">
    <property type="protein sequence ID" value="HIU95469.1"/>
    <property type="molecule type" value="Genomic_DNA"/>
</dbReference>
<proteinExistence type="predicted"/>
<dbReference type="Pfam" id="PF01258">
    <property type="entry name" value="zf-dskA_traR"/>
    <property type="match status" value="1"/>
</dbReference>
<sequence>MNMEIWEKAVAFHGHTCGGLALGVRAAMEAQRRFGVERAEDEEIVCVTENDACGVDGIQFVLGCTLGKGNLIYRGTGKFAFSFFNRKTGESFRLMARDKKEGLRGAQYIEYVLTAPIGEIFAEGKPRAELPEPARSLNSVKCSLCGEAAAETKMRVLDGKPVCIDCFRERGGQYGRGW</sequence>
<comment type="caution">
    <text evidence="6">The sequence shown here is derived from an EMBL/GenBank/DDBJ whole genome shotgun (WGS) entry which is preliminary data.</text>
</comment>
<dbReference type="GO" id="GO:0008270">
    <property type="term" value="F:zinc ion binding"/>
    <property type="evidence" value="ECO:0007669"/>
    <property type="project" value="UniProtKB-KW"/>
</dbReference>
<dbReference type="InterPro" id="IPR026328">
    <property type="entry name" value="FmdE"/>
</dbReference>
<evidence type="ECO:0000313" key="6">
    <source>
        <dbReference type="EMBL" id="HIU95469.1"/>
    </source>
</evidence>
<reference evidence="6" key="2">
    <citation type="journal article" date="2021" name="PeerJ">
        <title>Extensive microbial diversity within the chicken gut microbiome revealed by metagenomics and culture.</title>
        <authorList>
            <person name="Gilroy R."/>
            <person name="Ravi A."/>
            <person name="Getino M."/>
            <person name="Pursley I."/>
            <person name="Horton D.L."/>
            <person name="Alikhan N.F."/>
            <person name="Baker D."/>
            <person name="Gharbi K."/>
            <person name="Hall N."/>
            <person name="Watson M."/>
            <person name="Adriaenssens E.M."/>
            <person name="Foster-Nyarko E."/>
            <person name="Jarju S."/>
            <person name="Secka A."/>
            <person name="Antonio M."/>
            <person name="Oren A."/>
            <person name="Chaudhuri R.R."/>
            <person name="La Ragione R."/>
            <person name="Hildebrand F."/>
            <person name="Pallen M.J."/>
        </authorList>
    </citation>
    <scope>NUCLEOTIDE SEQUENCE</scope>
    <source>
        <strain evidence="6">ChiSjej4B22-8349</strain>
    </source>
</reference>
<dbReference type="InterPro" id="IPR003814">
    <property type="entry name" value="FmdEsu_dom"/>
</dbReference>
<dbReference type="InterPro" id="IPR000962">
    <property type="entry name" value="Znf_DskA_TraR"/>
</dbReference>
<name>A0A9D1SUB5_9FIRM</name>
<feature type="domain" description="Zinc finger DksA/TraR C4-type" evidence="4">
    <location>
        <begin position="139"/>
        <end position="169"/>
    </location>
</feature>
<protein>
    <submittedName>
        <fullName evidence="6">TraR/DksA C4-type zinc finger protein</fullName>
    </submittedName>
</protein>
<dbReference type="Gene3D" id="3.30.1330.130">
    <property type="match status" value="1"/>
</dbReference>
<evidence type="ECO:0000256" key="2">
    <source>
        <dbReference type="ARBA" id="ARBA00022771"/>
    </source>
</evidence>
<dbReference type="Pfam" id="PF02663">
    <property type="entry name" value="FmdE"/>
    <property type="match status" value="1"/>
</dbReference>
<organism evidence="6 7">
    <name type="scientific">Candidatus Allocopromorpha excrementipullorum</name>
    <dbReference type="NCBI Taxonomy" id="2840743"/>
    <lineage>
        <taxon>Bacteria</taxon>
        <taxon>Bacillati</taxon>
        <taxon>Bacillota</taxon>
        <taxon>Clostridia</taxon>
        <taxon>Eubacteriales</taxon>
        <taxon>Eubacteriaceae</taxon>
        <taxon>Eubacteriaceae incertae sedis</taxon>
        <taxon>Candidatus Allocopromorpha</taxon>
    </lineage>
</organism>
<dbReference type="PANTHER" id="PTHR39418">
    <property type="entry name" value="DEHYDROGENASE-RELATED"/>
    <property type="match status" value="1"/>
</dbReference>
<feature type="domain" description="Formylmethanofuran dehydrogenase subunit E" evidence="5">
    <location>
        <begin position="12"/>
        <end position="100"/>
    </location>
</feature>
<dbReference type="AlphaFoldDB" id="A0A9D1SUB5"/>
<keyword evidence="2" id="KW-0863">Zinc-finger</keyword>
<dbReference type="InterPro" id="IPR053194">
    <property type="entry name" value="tRNA_methyltr_O"/>
</dbReference>
<keyword evidence="1" id="KW-0479">Metal-binding</keyword>
<dbReference type="PANTHER" id="PTHR39418:SF1">
    <property type="entry name" value="DEHYDROGENASE"/>
    <property type="match status" value="1"/>
</dbReference>
<accession>A0A9D1SUB5</accession>
<evidence type="ECO:0000259" key="4">
    <source>
        <dbReference type="Pfam" id="PF01258"/>
    </source>
</evidence>
<evidence type="ECO:0000256" key="1">
    <source>
        <dbReference type="ARBA" id="ARBA00022723"/>
    </source>
</evidence>
<evidence type="ECO:0000313" key="7">
    <source>
        <dbReference type="Proteomes" id="UP000824130"/>
    </source>
</evidence>
<evidence type="ECO:0000259" key="5">
    <source>
        <dbReference type="Pfam" id="PF02663"/>
    </source>
</evidence>